<feature type="transmembrane region" description="Helical" evidence="7">
    <location>
        <begin position="357"/>
        <end position="376"/>
    </location>
</feature>
<dbReference type="CDD" id="cd17473">
    <property type="entry name" value="MFS_arabinose_efflux_permease_like"/>
    <property type="match status" value="1"/>
</dbReference>
<dbReference type="GO" id="GO:0005886">
    <property type="term" value="C:plasma membrane"/>
    <property type="evidence" value="ECO:0007669"/>
    <property type="project" value="UniProtKB-SubCell"/>
</dbReference>
<evidence type="ECO:0000256" key="7">
    <source>
        <dbReference type="SAM" id="Phobius"/>
    </source>
</evidence>
<feature type="transmembrane region" description="Helical" evidence="7">
    <location>
        <begin position="160"/>
        <end position="181"/>
    </location>
</feature>
<feature type="transmembrane region" description="Helical" evidence="7">
    <location>
        <begin position="97"/>
        <end position="116"/>
    </location>
</feature>
<keyword evidence="3 7" id="KW-0812">Transmembrane</keyword>
<evidence type="ECO:0000313" key="9">
    <source>
        <dbReference type="EMBL" id="CAA9420500.1"/>
    </source>
</evidence>
<dbReference type="GO" id="GO:0022857">
    <property type="term" value="F:transmembrane transporter activity"/>
    <property type="evidence" value="ECO:0007669"/>
    <property type="project" value="InterPro"/>
</dbReference>
<dbReference type="PROSITE" id="PS50850">
    <property type="entry name" value="MFS"/>
    <property type="match status" value="1"/>
</dbReference>
<name>A0A6J4PSF8_9ACTN</name>
<feature type="transmembrane region" description="Helical" evidence="7">
    <location>
        <begin position="67"/>
        <end position="90"/>
    </location>
</feature>
<keyword evidence="2" id="KW-1003">Cell membrane</keyword>
<dbReference type="Pfam" id="PF07690">
    <property type="entry name" value="MFS_1"/>
    <property type="match status" value="2"/>
</dbReference>
<protein>
    <recommendedName>
        <fullName evidence="8">Major facilitator superfamily (MFS) profile domain-containing protein</fullName>
    </recommendedName>
</protein>
<dbReference type="PANTHER" id="PTHR43124:SF3">
    <property type="entry name" value="CHLORAMPHENICOL EFFLUX PUMP RV0191"/>
    <property type="match status" value="1"/>
</dbReference>
<keyword evidence="5 7" id="KW-0472">Membrane</keyword>
<feature type="transmembrane region" description="Helical" evidence="7">
    <location>
        <begin position="128"/>
        <end position="148"/>
    </location>
</feature>
<dbReference type="EMBL" id="CADCUY010000411">
    <property type="protein sequence ID" value="CAA9420500.1"/>
    <property type="molecule type" value="Genomic_DNA"/>
</dbReference>
<feature type="non-terminal residue" evidence="9">
    <location>
        <position position="1"/>
    </location>
</feature>
<evidence type="ECO:0000259" key="8">
    <source>
        <dbReference type="PROSITE" id="PS50850"/>
    </source>
</evidence>
<evidence type="ECO:0000256" key="2">
    <source>
        <dbReference type="ARBA" id="ARBA00022475"/>
    </source>
</evidence>
<gene>
    <name evidence="9" type="ORF">AVDCRST_MAG35-1955</name>
</gene>
<organism evidence="9">
    <name type="scientific">uncultured Quadrisphaera sp</name>
    <dbReference type="NCBI Taxonomy" id="904978"/>
    <lineage>
        <taxon>Bacteria</taxon>
        <taxon>Bacillati</taxon>
        <taxon>Actinomycetota</taxon>
        <taxon>Actinomycetes</taxon>
        <taxon>Kineosporiales</taxon>
        <taxon>Kineosporiaceae</taxon>
        <taxon>Quadrisphaera</taxon>
        <taxon>environmental samples</taxon>
    </lineage>
</organism>
<feature type="transmembrane region" description="Helical" evidence="7">
    <location>
        <begin position="323"/>
        <end position="345"/>
    </location>
</feature>
<feature type="transmembrane region" description="Helical" evidence="7">
    <location>
        <begin position="187"/>
        <end position="204"/>
    </location>
</feature>
<evidence type="ECO:0000256" key="6">
    <source>
        <dbReference type="SAM" id="MobiDB-lite"/>
    </source>
</evidence>
<dbReference type="AlphaFoldDB" id="A0A6J4PSF8"/>
<reference evidence="9" key="1">
    <citation type="submission" date="2020-02" db="EMBL/GenBank/DDBJ databases">
        <authorList>
            <person name="Meier V. D."/>
        </authorList>
    </citation>
    <scope>NUCLEOTIDE SEQUENCE</scope>
    <source>
        <strain evidence="9">AVDCRST_MAG35</strain>
    </source>
</reference>
<comment type="subcellular location">
    <subcellularLocation>
        <location evidence="1">Cell membrane</location>
        <topology evidence="1">Multi-pass membrane protein</topology>
    </subcellularLocation>
</comment>
<dbReference type="SUPFAM" id="SSF103473">
    <property type="entry name" value="MFS general substrate transporter"/>
    <property type="match status" value="1"/>
</dbReference>
<dbReference type="InterPro" id="IPR020846">
    <property type="entry name" value="MFS_dom"/>
</dbReference>
<feature type="transmembrane region" description="Helical" evidence="7">
    <location>
        <begin position="267"/>
        <end position="286"/>
    </location>
</feature>
<evidence type="ECO:0000256" key="1">
    <source>
        <dbReference type="ARBA" id="ARBA00004651"/>
    </source>
</evidence>
<evidence type="ECO:0000256" key="4">
    <source>
        <dbReference type="ARBA" id="ARBA00022989"/>
    </source>
</evidence>
<feature type="domain" description="Major facilitator superfamily (MFS) profile" evidence="8">
    <location>
        <begin position="28"/>
        <end position="411"/>
    </location>
</feature>
<dbReference type="PANTHER" id="PTHR43124">
    <property type="entry name" value="PURINE EFFLUX PUMP PBUE"/>
    <property type="match status" value="1"/>
</dbReference>
<dbReference type="InterPro" id="IPR036259">
    <property type="entry name" value="MFS_trans_sf"/>
</dbReference>
<feature type="transmembrane region" description="Helical" evidence="7">
    <location>
        <begin position="388"/>
        <end position="407"/>
    </location>
</feature>
<feature type="transmembrane region" description="Helical" evidence="7">
    <location>
        <begin position="234"/>
        <end position="255"/>
    </location>
</feature>
<dbReference type="InterPro" id="IPR011701">
    <property type="entry name" value="MFS"/>
</dbReference>
<evidence type="ECO:0000256" key="5">
    <source>
        <dbReference type="ARBA" id="ARBA00023136"/>
    </source>
</evidence>
<feature type="region of interest" description="Disordered" evidence="6">
    <location>
        <begin position="1"/>
        <end position="23"/>
    </location>
</feature>
<feature type="transmembrane region" description="Helical" evidence="7">
    <location>
        <begin position="298"/>
        <end position="317"/>
    </location>
</feature>
<feature type="region of interest" description="Disordered" evidence="6">
    <location>
        <begin position="208"/>
        <end position="229"/>
    </location>
</feature>
<sequence length="420" mass="41715">TGTTSADLRHGPEPAPGSRAADRAPGRVLTGTLLASSTLTITAAAIISPSLPEMARVFSGVPAADLLVRLSLTITSLTIGLTAAVAGVVTDRVGRKPVLVASLVLYAVAGTAGWFVSDLHLLLGARALLGVAVGGVTTSVSALISDWFDGERRGAVIGQQAAFASLGGVVFIPVAGVLAGIAWDAPFWLYASSLLVVPFAVLGVREARPRSSGPEPVAPGTGGSGPRSPAGRALALPYAVAAGATLVFFMTPTQLPFLLQRFDASPAAVGVAVAAGTASSTVAALAYSRVRRQLSQELVTAVSIGLLGAGWLVIGLAGGLPLVLVGALVGGLGLGLIVPTLNQWVAGLVPAPRRGRALGGLVSAIFLGQSASPLVLQPVVDAVGTSTAFLLTGAAAGAGAVALAVVLPRRARRVGTGTSA</sequence>
<dbReference type="InterPro" id="IPR050189">
    <property type="entry name" value="MFS_Efflux_Transporters"/>
</dbReference>
<feature type="transmembrane region" description="Helical" evidence="7">
    <location>
        <begin position="28"/>
        <end position="47"/>
    </location>
</feature>
<keyword evidence="4 7" id="KW-1133">Transmembrane helix</keyword>
<accession>A0A6J4PSF8</accession>
<evidence type="ECO:0000256" key="3">
    <source>
        <dbReference type="ARBA" id="ARBA00022692"/>
    </source>
</evidence>
<dbReference type="Gene3D" id="1.20.1250.20">
    <property type="entry name" value="MFS general substrate transporter like domains"/>
    <property type="match status" value="1"/>
</dbReference>
<proteinExistence type="predicted"/>